<organism evidence="7 8">
    <name type="scientific">Gandjariella thermophila</name>
    <dbReference type="NCBI Taxonomy" id="1931992"/>
    <lineage>
        <taxon>Bacteria</taxon>
        <taxon>Bacillati</taxon>
        <taxon>Actinomycetota</taxon>
        <taxon>Actinomycetes</taxon>
        <taxon>Pseudonocardiales</taxon>
        <taxon>Pseudonocardiaceae</taxon>
        <taxon>Gandjariella</taxon>
    </lineage>
</organism>
<evidence type="ECO:0000256" key="5">
    <source>
        <dbReference type="ARBA" id="ARBA00024937"/>
    </source>
</evidence>
<dbReference type="PRINTS" id="PR00037">
    <property type="entry name" value="HTHLACR"/>
</dbReference>
<comment type="caution">
    <text evidence="7">The sequence shown here is derived from an EMBL/GenBank/DDBJ whole genome shotgun (WGS) entry which is preliminary data.</text>
</comment>
<sequence>MYAAERQQLLVQRARRDGRIDVSEISAELDVAPETIRRDLSALERRGLVRRVYGGAIAVERLDFEPGVAQRDQTHAAEKDRIARAALDLLPDRGTVLLDAGTTTGRLASLLPPERELVVVTNSLPVATTLAARGNIELHLLGGRVRPTTLAAVESWALQVLDGLTVDVAFLGTNGFSADKGCTTPDPAESAVKSAMVRAARNRVLLADHSKYGNDLFSRFARIADLDVIVTDDALNPAAVEELSANGTSVVTA</sequence>
<evidence type="ECO:0000313" key="7">
    <source>
        <dbReference type="EMBL" id="GDY33290.1"/>
    </source>
</evidence>
<dbReference type="Gene3D" id="3.40.50.1360">
    <property type="match status" value="1"/>
</dbReference>
<dbReference type="InterPro" id="IPR050313">
    <property type="entry name" value="Carb_Metab_HTH_regulators"/>
</dbReference>
<dbReference type="Pfam" id="PF00455">
    <property type="entry name" value="DeoRC"/>
    <property type="match status" value="1"/>
</dbReference>
<comment type="function">
    <text evidence="5">Repressor of the lactose catabolism operon. Galactose-6-phosphate is the inducer.</text>
</comment>
<dbReference type="AlphaFoldDB" id="A0A4D4JE26"/>
<dbReference type="InterPro" id="IPR001034">
    <property type="entry name" value="DeoR_HTH"/>
</dbReference>
<dbReference type="InterPro" id="IPR037171">
    <property type="entry name" value="NagB/RpiA_transferase-like"/>
</dbReference>
<proteinExistence type="predicted"/>
<dbReference type="OrthoDB" id="7688673at2"/>
<evidence type="ECO:0000256" key="2">
    <source>
        <dbReference type="ARBA" id="ARBA00022491"/>
    </source>
</evidence>
<dbReference type="RefSeq" id="WP_137816251.1">
    <property type="nucleotide sequence ID" value="NZ_BJFL01000038.1"/>
</dbReference>
<name>A0A4D4JE26_9PSEU</name>
<dbReference type="SUPFAM" id="SSF100950">
    <property type="entry name" value="NagB/RpiA/CoA transferase-like"/>
    <property type="match status" value="1"/>
</dbReference>
<feature type="domain" description="HTH deoR-type" evidence="6">
    <location>
        <begin position="3"/>
        <end position="58"/>
    </location>
</feature>
<dbReference type="PROSITE" id="PS51000">
    <property type="entry name" value="HTH_DEOR_2"/>
    <property type="match status" value="1"/>
</dbReference>
<dbReference type="EMBL" id="BJFL01000038">
    <property type="protein sequence ID" value="GDY33290.1"/>
    <property type="molecule type" value="Genomic_DNA"/>
</dbReference>
<dbReference type="PANTHER" id="PTHR30363">
    <property type="entry name" value="HTH-TYPE TRANSCRIPTIONAL REGULATOR SRLR-RELATED"/>
    <property type="match status" value="1"/>
</dbReference>
<dbReference type="Proteomes" id="UP000298860">
    <property type="component" value="Unassembled WGS sequence"/>
</dbReference>
<accession>A0A4D4JE26</accession>
<reference evidence="8" key="1">
    <citation type="submission" date="2019-04" db="EMBL/GenBank/DDBJ databases">
        <title>Draft genome sequence of Pseudonocardiaceae bacterium SL3-2-4.</title>
        <authorList>
            <person name="Ningsih F."/>
            <person name="Yokota A."/>
            <person name="Sakai Y."/>
            <person name="Nanatani K."/>
            <person name="Yabe S."/>
            <person name="Oetari A."/>
            <person name="Sjamsuridzal W."/>
        </authorList>
    </citation>
    <scope>NUCLEOTIDE SEQUENCE [LARGE SCALE GENOMIC DNA]</scope>
    <source>
        <strain evidence="8">SL3-2-4</strain>
    </source>
</reference>
<evidence type="ECO:0000256" key="1">
    <source>
        <dbReference type="ARBA" id="ARBA00021390"/>
    </source>
</evidence>
<dbReference type="InterPro" id="IPR036388">
    <property type="entry name" value="WH-like_DNA-bd_sf"/>
</dbReference>
<dbReference type="Pfam" id="PF08220">
    <property type="entry name" value="HTH_DeoR"/>
    <property type="match status" value="1"/>
</dbReference>
<gene>
    <name evidence="7" type="primary">fruR_2</name>
    <name evidence="7" type="ORF">GTS_49230</name>
</gene>
<dbReference type="SMART" id="SM01134">
    <property type="entry name" value="DeoRC"/>
    <property type="match status" value="1"/>
</dbReference>
<dbReference type="InterPro" id="IPR036390">
    <property type="entry name" value="WH_DNA-bd_sf"/>
</dbReference>
<dbReference type="PANTHER" id="PTHR30363:SF4">
    <property type="entry name" value="GLYCEROL-3-PHOSPHATE REGULON REPRESSOR"/>
    <property type="match status" value="1"/>
</dbReference>
<evidence type="ECO:0000256" key="4">
    <source>
        <dbReference type="ARBA" id="ARBA00023163"/>
    </source>
</evidence>
<keyword evidence="2" id="KW-0678">Repressor</keyword>
<protein>
    <recommendedName>
        <fullName evidence="1">Lactose phosphotransferase system repressor</fullName>
    </recommendedName>
</protein>
<dbReference type="InterPro" id="IPR014036">
    <property type="entry name" value="DeoR-like_C"/>
</dbReference>
<keyword evidence="3" id="KW-0805">Transcription regulation</keyword>
<keyword evidence="4" id="KW-0804">Transcription</keyword>
<dbReference type="SMART" id="SM00420">
    <property type="entry name" value="HTH_DEOR"/>
    <property type="match status" value="1"/>
</dbReference>
<evidence type="ECO:0000259" key="6">
    <source>
        <dbReference type="PROSITE" id="PS51000"/>
    </source>
</evidence>
<dbReference type="GO" id="GO:0003700">
    <property type="term" value="F:DNA-binding transcription factor activity"/>
    <property type="evidence" value="ECO:0007669"/>
    <property type="project" value="InterPro"/>
</dbReference>
<dbReference type="Gene3D" id="1.10.10.10">
    <property type="entry name" value="Winged helix-like DNA-binding domain superfamily/Winged helix DNA-binding domain"/>
    <property type="match status" value="1"/>
</dbReference>
<dbReference type="SUPFAM" id="SSF46785">
    <property type="entry name" value="Winged helix' DNA-binding domain"/>
    <property type="match status" value="1"/>
</dbReference>
<keyword evidence="8" id="KW-1185">Reference proteome</keyword>
<evidence type="ECO:0000256" key="3">
    <source>
        <dbReference type="ARBA" id="ARBA00023015"/>
    </source>
</evidence>
<evidence type="ECO:0000313" key="8">
    <source>
        <dbReference type="Proteomes" id="UP000298860"/>
    </source>
</evidence>